<reference evidence="3 4" key="1">
    <citation type="journal article" date="2011" name="J. Bacteriol.">
        <title>Draft genome sequence of the marine bacterium Streptomyces griseoaurantiacus M045, which produces novel manumycin-type antibiotics with a pABA core component.</title>
        <authorList>
            <person name="Li F."/>
            <person name="Jiang P."/>
            <person name="Zheng H."/>
            <person name="Wang S."/>
            <person name="Zhao G."/>
            <person name="Qin S."/>
            <person name="Liu Z."/>
        </authorList>
    </citation>
    <scope>NUCLEOTIDE SEQUENCE [LARGE SCALE GENOMIC DNA]</scope>
    <source>
        <strain evidence="3 4">M045</strain>
    </source>
</reference>
<evidence type="ECO:0000313" key="4">
    <source>
        <dbReference type="Proteomes" id="UP000003022"/>
    </source>
</evidence>
<feature type="domain" description="Transposase IS701-like DDE" evidence="2">
    <location>
        <begin position="3"/>
        <end position="249"/>
    </location>
</feature>
<protein>
    <recommendedName>
        <fullName evidence="2">Transposase IS701-like DDE domain-containing protein</fullName>
    </recommendedName>
</protein>
<dbReference type="eggNOG" id="COG1357">
    <property type="taxonomic scope" value="Bacteria"/>
</dbReference>
<evidence type="ECO:0000259" key="2">
    <source>
        <dbReference type="Pfam" id="PF13546"/>
    </source>
</evidence>
<evidence type="ECO:0000313" key="3">
    <source>
        <dbReference type="EMBL" id="EGG49066.1"/>
    </source>
</evidence>
<feature type="region of interest" description="Disordered" evidence="1">
    <location>
        <begin position="194"/>
        <end position="223"/>
    </location>
</feature>
<organism evidence="3 4">
    <name type="scientific">Streptomyces griseoaurantiacus M045</name>
    <dbReference type="NCBI Taxonomy" id="996637"/>
    <lineage>
        <taxon>Bacteria</taxon>
        <taxon>Bacillati</taxon>
        <taxon>Actinomycetota</taxon>
        <taxon>Actinomycetes</taxon>
        <taxon>Kitasatosporales</taxon>
        <taxon>Streptomycetaceae</taxon>
        <taxon>Streptomyces</taxon>
        <taxon>Streptomyces aurantiacus group</taxon>
    </lineage>
</organism>
<accession>F3NBV8</accession>
<feature type="compositionally biased region" description="Basic and acidic residues" evidence="1">
    <location>
        <begin position="411"/>
        <end position="424"/>
    </location>
</feature>
<dbReference type="InterPro" id="IPR038721">
    <property type="entry name" value="IS701-like_DDE_dom"/>
</dbReference>
<proteinExistence type="predicted"/>
<dbReference type="Proteomes" id="UP000003022">
    <property type="component" value="Unassembled WGS sequence"/>
</dbReference>
<evidence type="ECO:0000256" key="1">
    <source>
        <dbReference type="SAM" id="MobiDB-lite"/>
    </source>
</evidence>
<comment type="caution">
    <text evidence="3">The sequence shown here is derived from an EMBL/GenBank/DDBJ whole genome shotgun (WGS) entry which is preliminary data.</text>
</comment>
<feature type="region of interest" description="Disordered" evidence="1">
    <location>
        <begin position="388"/>
        <end position="435"/>
    </location>
</feature>
<name>F3NBV8_9ACTN</name>
<dbReference type="Pfam" id="PF13546">
    <property type="entry name" value="DDE_5"/>
    <property type="match status" value="1"/>
</dbReference>
<dbReference type="eggNOG" id="COG3293">
    <property type="taxonomic scope" value="Bacteria"/>
</dbReference>
<dbReference type="SUPFAM" id="SSF53098">
    <property type="entry name" value="Ribonuclease H-like"/>
    <property type="match status" value="1"/>
</dbReference>
<sequence length="435" mass="48423">MDAVLCADGAVKSPVDLTLLHEHRRGYGAMYGGLNHGRIDVDRLQAVLAGLPLPRFEGGRLVLAVDVSPWLRSDAPCSAERLFCHVYGRAKTASQFIPGWPYSFVAALEPGATSWTAILDTVRLGPSDDATAVTATQLRGVVERLIAAGQWQAGDPAIVIVSDAGYDVTRLAWVLRDLPVEMVGRVRSDRVMRLPKPPRMHGVNGRPPKHGPEFRLTKPDTWPEPAITTVTDTRNYGKAEAQAWDRVHPRLTHRSSWLDHDGELPLVEGTLIRLKVEHLSKDRDAAPVWLWSSRTGVTADDVDRFWQAFLRRFAKQTLGWATPKLRTPEAADRWTWLLIVAHTQLRLARPLAADLRRPWEKPATSNRLTPARVRRGFRNIRAHLACPTRVPKPRGVGPGRPPGTKNKHRAPRYDVGKTVKRPETLKAIGKPGGSW</sequence>
<dbReference type="NCBIfam" id="NF041680">
    <property type="entry name" value="transp_NF041680"/>
    <property type="match status" value="1"/>
</dbReference>
<gene>
    <name evidence="3" type="ORF">SGM_6647</name>
</gene>
<keyword evidence="4" id="KW-1185">Reference proteome</keyword>
<dbReference type="AlphaFoldDB" id="F3NBV8"/>
<dbReference type="InterPro" id="IPR012337">
    <property type="entry name" value="RNaseH-like_sf"/>
</dbReference>
<dbReference type="EMBL" id="AEYX01000004">
    <property type="protein sequence ID" value="EGG49066.1"/>
    <property type="molecule type" value="Genomic_DNA"/>
</dbReference>
<dbReference type="STRING" id="996637.SGM_6647"/>